<comment type="catalytic activity">
    <reaction evidence="6">
        <text>Couples ATP hydrolysis with the unwinding of duplex DNA by translocating in the 3'-5' direction.</text>
        <dbReference type="EC" id="5.6.2.4"/>
    </reaction>
</comment>
<name>A0A6N6NK41_9ACTN</name>
<dbReference type="Gene3D" id="3.40.50.300">
    <property type="entry name" value="P-loop containing nucleotide triphosphate hydrolases"/>
    <property type="match status" value="2"/>
</dbReference>
<evidence type="ECO:0000256" key="2">
    <source>
        <dbReference type="ARBA" id="ARBA00022741"/>
    </source>
</evidence>
<evidence type="ECO:0000313" key="11">
    <source>
        <dbReference type="Proteomes" id="UP000468668"/>
    </source>
</evidence>
<evidence type="ECO:0000256" key="7">
    <source>
        <dbReference type="ARBA" id="ARBA00034808"/>
    </source>
</evidence>
<dbReference type="SMART" id="SM00490">
    <property type="entry name" value="HELICc"/>
    <property type="match status" value="1"/>
</dbReference>
<dbReference type="SMART" id="SM00487">
    <property type="entry name" value="DEXDc"/>
    <property type="match status" value="1"/>
</dbReference>
<dbReference type="PROSITE" id="PS51192">
    <property type="entry name" value="HELICASE_ATP_BIND_1"/>
    <property type="match status" value="1"/>
</dbReference>
<dbReference type="OrthoDB" id="9760034at2"/>
<protein>
    <recommendedName>
        <fullName evidence="7">DNA 3'-5' helicase</fullName>
        <ecNumber evidence="7">5.6.2.4</ecNumber>
    </recommendedName>
</protein>
<keyword evidence="5" id="KW-0413">Isomerase</keyword>
<dbReference type="CDD" id="cd17920">
    <property type="entry name" value="DEXHc_RecQ"/>
    <property type="match status" value="1"/>
</dbReference>
<dbReference type="RefSeq" id="WP_158050433.1">
    <property type="nucleotide sequence ID" value="NZ_WAJR01000041.1"/>
</dbReference>
<keyword evidence="4" id="KW-0238">DNA-binding</keyword>
<dbReference type="InterPro" id="IPR011545">
    <property type="entry name" value="DEAD/DEAH_box_helicase_dom"/>
</dbReference>
<dbReference type="GO" id="GO:0009378">
    <property type="term" value="F:four-way junction helicase activity"/>
    <property type="evidence" value="ECO:0007669"/>
    <property type="project" value="TreeGrafter"/>
</dbReference>
<dbReference type="GO" id="GO:0003677">
    <property type="term" value="F:DNA binding"/>
    <property type="evidence" value="ECO:0007669"/>
    <property type="project" value="UniProtKB-KW"/>
</dbReference>
<keyword evidence="3" id="KW-0067">ATP-binding</keyword>
<organism evidence="10 11">
    <name type="scientific">Ellagibacter isourolithinifaciens</name>
    <dbReference type="NCBI Taxonomy" id="2137581"/>
    <lineage>
        <taxon>Bacteria</taxon>
        <taxon>Bacillati</taxon>
        <taxon>Actinomycetota</taxon>
        <taxon>Coriobacteriia</taxon>
        <taxon>Eggerthellales</taxon>
        <taxon>Eggerthellaceae</taxon>
        <taxon>Ellagibacter</taxon>
    </lineage>
</organism>
<dbReference type="Pfam" id="PF00270">
    <property type="entry name" value="DEAD"/>
    <property type="match status" value="1"/>
</dbReference>
<dbReference type="GO" id="GO:0043138">
    <property type="term" value="F:3'-5' DNA helicase activity"/>
    <property type="evidence" value="ECO:0007669"/>
    <property type="project" value="UniProtKB-EC"/>
</dbReference>
<dbReference type="PANTHER" id="PTHR13710:SF105">
    <property type="entry name" value="ATP-DEPENDENT DNA HELICASE Q1"/>
    <property type="match status" value="1"/>
</dbReference>
<accession>A0A6N6NK41</accession>
<keyword evidence="10" id="KW-0378">Hydrolase</keyword>
<dbReference type="InterPro" id="IPR029063">
    <property type="entry name" value="SAM-dependent_MTases_sf"/>
</dbReference>
<dbReference type="EC" id="5.6.2.4" evidence="7"/>
<dbReference type="SUPFAM" id="SSF52540">
    <property type="entry name" value="P-loop containing nucleoside triphosphate hydrolases"/>
    <property type="match status" value="1"/>
</dbReference>
<evidence type="ECO:0000259" key="9">
    <source>
        <dbReference type="PROSITE" id="PS51194"/>
    </source>
</evidence>
<dbReference type="GO" id="GO:0006310">
    <property type="term" value="P:DNA recombination"/>
    <property type="evidence" value="ECO:0007669"/>
    <property type="project" value="TreeGrafter"/>
</dbReference>
<dbReference type="Pfam" id="PF00271">
    <property type="entry name" value="Helicase_C"/>
    <property type="match status" value="1"/>
</dbReference>
<keyword evidence="2" id="KW-0547">Nucleotide-binding</keyword>
<dbReference type="GO" id="GO:0006281">
    <property type="term" value="P:DNA repair"/>
    <property type="evidence" value="ECO:0007669"/>
    <property type="project" value="TreeGrafter"/>
</dbReference>
<reference evidence="10 11" key="1">
    <citation type="submission" date="2019-09" db="EMBL/GenBank/DDBJ databases">
        <title>Whole genome shotgun sequencing (WGS) of Ellagibacter isourolithinifaciens DSM 104140(T) and Adlercreutzia muris DSM 29508(T).</title>
        <authorList>
            <person name="Stoll D.A."/>
            <person name="Danylec N."/>
            <person name="Huch M."/>
        </authorList>
    </citation>
    <scope>NUCLEOTIDE SEQUENCE [LARGE SCALE GENOMIC DNA]</scope>
    <source>
        <strain evidence="10 11">DSM 104140</strain>
    </source>
</reference>
<dbReference type="InterPro" id="IPR027417">
    <property type="entry name" value="P-loop_NTPase"/>
</dbReference>
<dbReference type="GeneID" id="98658803"/>
<dbReference type="Proteomes" id="UP000468668">
    <property type="component" value="Unassembled WGS sequence"/>
</dbReference>
<evidence type="ECO:0000259" key="8">
    <source>
        <dbReference type="PROSITE" id="PS51192"/>
    </source>
</evidence>
<evidence type="ECO:0000256" key="6">
    <source>
        <dbReference type="ARBA" id="ARBA00034617"/>
    </source>
</evidence>
<sequence length="1464" mass="167216">MGDASRFEPNERYAELIARLNPPSFGGIRSIAYKLLSENYSTSEIHGMYDELHHGTRVLDREELLWRYLYAFAPKHMKKMELALSRMWRVFRDLSKESMSIIDWGCGQALASCCLLDYLNDNRIFIPLDEVVLIEPSELALRYAALHLAAYGITQTKALQKYLDDITAEDIETKSPVTLHLFSNILDMDGFDMKRLVQTIGASASGVHYFVCLSPVYNNNNGMSRIELFKSYFTRIDTVRQERRTQNRVESSAISELASLIKPQKTAEENFTMELLIFKYECGKSSVVDVGYYPPVQFFASYELDCMHEDAELRIEDDDALSAFEVAAPFELGAKIYDDVNPLFAVLNNIIVRGLPTRTSPFVENAFGFSGNARVKDDLGGIAFRCADGCSEAIRRAQLYVPIGVARLEKVIVEALITGLLDVSRYRWRVIAIERDVPCAALAFEDLRQMLWHASALSKQFKSLKMPEIDLTVICADEWLDSPLHLDARVAAECDDRMRSSKYDMVIDMSVLGEIDESRAAFSEFRARNNCYFVVGRSNSVRSRRTIYTSDTIEYEPLGSTDGFGRFQEDEEMLDHLRYFLNLLFRKQDFRPGQVPILNRALQNKSVIGLLPTGGGKSLTYQLASMLQPGVTLVIDPLRALMQDQYAGLAAAGIDDCTFINSTISDKERDKRLSHMEASEMQFVFVSPERLCMQSFRNRLSTMRDLGVYFAYGVIDEVHCVSEWGHDFRFSYLHLGRNLYNFVHTKNGSGHLTLFGLTATASFDVLADVERELSGDGAYPLDANTVVRYEDTDRLELQYKIERVPVRFEADKSYDARHVIDPSLPRAVKLSNSYHDSERASKSEYLALHLRDAFDEIEALQQPSSIERIKSRFAERHNVIDEFGDVELTCSVPKNPFDKSGEYEYAGIVFCPHRANTPISVMHNAERLSESIADIGTFVGSSDGDEDLDAQSFESLELFKENKLPLMVATKAFGMGIDKPNVRFSVNMNYPSSLESFVQEAGRAGRDKRIALARVLVSDYSLARVRPDYPGDGPIERALKGRWFYEQDLHSVLDYYGIRIARRHVDIANPGNDLIENPDYATNEYFYSQNFMGIDVEKRTLYELFCKQSVELVRSDRDDQSLYRIENLLDEVISAAEGIGLVARIPYVSGKPEKGKQKPINHEDNVQKMIYRMCCIGFIDDYTQHYLNRKKGYFLIKMVRKKDGGYYDALKRFLMRYYAEERAEEIVSQVLDYRGDNEIQKCLGYLTEFVYEKIAVKRKRAMDDMRLFCNTGLDSSKDWLETNEDLKDFIYYYFNSKYANDEYVADNGEPFSLTNDTDEGKQGSFETVMKYLRVVDDDLVGAGGTPIDNAKHLQGAVRLIRRALTDENHALALLNYFCLTQLGTNESEALEQELRNDYLSGMVGFAQRSDSQEEFWRFKQRFDEAVEAAPHRYDLSQLSELHDEITAKVHLAALHDIRKAYLDD</sequence>
<proteinExistence type="inferred from homology"/>
<dbReference type="SUPFAM" id="SSF53335">
    <property type="entry name" value="S-adenosyl-L-methionine-dependent methyltransferases"/>
    <property type="match status" value="1"/>
</dbReference>
<dbReference type="PROSITE" id="PS51194">
    <property type="entry name" value="HELICASE_CTER"/>
    <property type="match status" value="1"/>
</dbReference>
<feature type="domain" description="Helicase C-terminal" evidence="9">
    <location>
        <begin position="898"/>
        <end position="1050"/>
    </location>
</feature>
<dbReference type="GO" id="GO:0005737">
    <property type="term" value="C:cytoplasm"/>
    <property type="evidence" value="ECO:0007669"/>
    <property type="project" value="TreeGrafter"/>
</dbReference>
<gene>
    <name evidence="10" type="ORF">F8C90_10325</name>
</gene>
<dbReference type="PANTHER" id="PTHR13710">
    <property type="entry name" value="DNA HELICASE RECQ FAMILY MEMBER"/>
    <property type="match status" value="1"/>
</dbReference>
<evidence type="ECO:0000256" key="3">
    <source>
        <dbReference type="ARBA" id="ARBA00022840"/>
    </source>
</evidence>
<keyword evidence="11" id="KW-1185">Reference proteome</keyword>
<dbReference type="InterPro" id="IPR014001">
    <property type="entry name" value="Helicase_ATP-bd"/>
</dbReference>
<evidence type="ECO:0000256" key="4">
    <source>
        <dbReference type="ARBA" id="ARBA00023125"/>
    </source>
</evidence>
<evidence type="ECO:0000313" key="10">
    <source>
        <dbReference type="EMBL" id="KAB1635974.1"/>
    </source>
</evidence>
<keyword evidence="10" id="KW-0347">Helicase</keyword>
<dbReference type="EMBL" id="WAJR01000041">
    <property type="protein sequence ID" value="KAB1635974.1"/>
    <property type="molecule type" value="Genomic_DNA"/>
</dbReference>
<comment type="caution">
    <text evidence="10">The sequence shown here is derived from an EMBL/GenBank/DDBJ whole genome shotgun (WGS) entry which is preliminary data.</text>
</comment>
<dbReference type="GO" id="GO:0005524">
    <property type="term" value="F:ATP binding"/>
    <property type="evidence" value="ECO:0007669"/>
    <property type="project" value="UniProtKB-KW"/>
</dbReference>
<evidence type="ECO:0000256" key="5">
    <source>
        <dbReference type="ARBA" id="ARBA00023235"/>
    </source>
</evidence>
<feature type="domain" description="Helicase ATP-binding" evidence="8">
    <location>
        <begin position="598"/>
        <end position="762"/>
    </location>
</feature>
<comment type="similarity">
    <text evidence="1">Belongs to the helicase family. RecQ subfamily.</text>
</comment>
<dbReference type="GO" id="GO:0005694">
    <property type="term" value="C:chromosome"/>
    <property type="evidence" value="ECO:0007669"/>
    <property type="project" value="TreeGrafter"/>
</dbReference>
<evidence type="ECO:0000256" key="1">
    <source>
        <dbReference type="ARBA" id="ARBA00005446"/>
    </source>
</evidence>
<dbReference type="InterPro" id="IPR001650">
    <property type="entry name" value="Helicase_C-like"/>
</dbReference>